<dbReference type="EMBL" id="RWHZ01000003">
    <property type="protein sequence ID" value="TSE50224.1"/>
    <property type="molecule type" value="Genomic_DNA"/>
</dbReference>
<dbReference type="AlphaFoldDB" id="A0A380Z8L7"/>
<dbReference type="EMBL" id="JAKNGO010000007">
    <property type="protein sequence ID" value="MCG4687900.1"/>
    <property type="molecule type" value="Genomic_DNA"/>
</dbReference>
<feature type="transmembrane region" description="Helical" evidence="1">
    <location>
        <begin position="327"/>
        <end position="346"/>
    </location>
</feature>
<dbReference type="EMBL" id="WCXA01000004">
    <property type="protein sequence ID" value="KAB3866141.1"/>
    <property type="molecule type" value="Genomic_DNA"/>
</dbReference>
<dbReference type="Proteomes" id="UP000408523">
    <property type="component" value="Unassembled WGS sequence"/>
</dbReference>
<feature type="transmembrane region" description="Helical" evidence="1">
    <location>
        <begin position="120"/>
        <end position="145"/>
    </location>
</feature>
<evidence type="ECO:0000313" key="7">
    <source>
        <dbReference type="EMBL" id="TSE50224.1"/>
    </source>
</evidence>
<dbReference type="Pfam" id="PF14897">
    <property type="entry name" value="EpsG"/>
    <property type="match status" value="1"/>
</dbReference>
<dbReference type="EMBL" id="JAHOGA010000095">
    <property type="protein sequence ID" value="MBV3490872.1"/>
    <property type="molecule type" value="Genomic_DNA"/>
</dbReference>
<evidence type="ECO:0000313" key="3">
    <source>
        <dbReference type="EMBL" id="MBU9138212.1"/>
    </source>
</evidence>
<keyword evidence="1" id="KW-0472">Membrane</keyword>
<protein>
    <submittedName>
        <fullName evidence="7">EpsG family protein</fullName>
    </submittedName>
</protein>
<feature type="transmembrane region" description="Helical" evidence="1">
    <location>
        <begin position="274"/>
        <end position="292"/>
    </location>
</feature>
<dbReference type="EMBL" id="JAHPYS010000008">
    <property type="protein sequence ID" value="MBU9138212.1"/>
    <property type="molecule type" value="Genomic_DNA"/>
</dbReference>
<dbReference type="Proteomes" id="UP000460950">
    <property type="component" value="Unassembled WGS sequence"/>
</dbReference>
<feature type="transmembrane region" description="Helical" evidence="1">
    <location>
        <begin position="165"/>
        <end position="189"/>
    </location>
</feature>
<evidence type="ECO:0000313" key="2">
    <source>
        <dbReference type="EMBL" id="KAB3866141.1"/>
    </source>
</evidence>
<evidence type="ECO:0000313" key="6">
    <source>
        <dbReference type="EMBL" id="MSS48111.1"/>
    </source>
</evidence>
<evidence type="ECO:0000313" key="10">
    <source>
        <dbReference type="Proteomes" id="UP000470332"/>
    </source>
</evidence>
<dbReference type="EMBL" id="VULU01000010">
    <property type="protein sequence ID" value="MSS48111.1"/>
    <property type="molecule type" value="Genomic_DNA"/>
</dbReference>
<comment type="caution">
    <text evidence="7">The sequence shown here is derived from an EMBL/GenBank/DDBJ whole genome shotgun (WGS) entry which is preliminary data.</text>
</comment>
<sequence>MEIYIFIGVFLLLITCIAPRDKTVFYFFCILFAMIGLFRSHNVGTDCIAYSSAFRKITLNPNTWNLILPFEPGFNVLCALFKQYISSSPMLLWGIMSAFYTFNMGRFFRKYTSNINIALLLFYLLGTYMFSFNIIRQSFAFALLLVSFSAMNIEELRKRDFFKCMLVIVVCAILFHSVMYALLVVPFVALYMKKWNISKRFLFFMLAMSFLAFYFNVAVNYVMGFVDQTGLEGKLINYAIRNAQIGEDSGYSILKVTFVSVWAAFLIKMCPVKTDLFLTLYIIGVVILNSFGNLVVEFARVYEIFNVFGIIYMARIWSMKRIGLQLYLYRIGVIIYSVVLFVNLLIKNYGEIVPYEFRF</sequence>
<reference evidence="3" key="4">
    <citation type="submission" date="2021-06" db="EMBL/GenBank/DDBJ databases">
        <title>Collection of gut derived symbiotic bacterial strains cultured from healthy donors.</title>
        <authorList>
            <person name="Lin H."/>
            <person name="Littmann E."/>
            <person name="Pamer E.G."/>
        </authorList>
    </citation>
    <scope>NUCLEOTIDE SEQUENCE</scope>
    <source>
        <strain evidence="4">MSK.19.85</strain>
        <strain evidence="3">MSK.6.33</strain>
    </source>
</reference>
<dbReference type="InterPro" id="IPR049458">
    <property type="entry name" value="EpsG-like"/>
</dbReference>
<name>A0A380Z8L7_PHOVU</name>
<dbReference type="Proteomes" id="UP000736888">
    <property type="component" value="Unassembled WGS sequence"/>
</dbReference>
<evidence type="ECO:0000313" key="4">
    <source>
        <dbReference type="EMBL" id="MBV3490872.1"/>
    </source>
</evidence>
<dbReference type="Proteomes" id="UP001200843">
    <property type="component" value="Unassembled WGS sequence"/>
</dbReference>
<keyword evidence="1" id="KW-0812">Transmembrane</keyword>
<dbReference type="Proteomes" id="UP000758576">
    <property type="component" value="Unassembled WGS sequence"/>
</dbReference>
<reference evidence="7 8" key="1">
    <citation type="journal article" date="2019" name="Nat. Commun.">
        <title>Gram positive-like bacteriocins with broad spectrum anti-Bacteroidales activity encoded on mobile elements of the human gut microbiota.</title>
        <authorList>
            <person name="Bechon N."/>
            <person name="Coyne M.J.Jr."/>
            <person name="Laclare-Mceneany V."/>
            <person name="Chatzidaki-Livanis M."/>
            <person name="Ghigo J.-M."/>
            <person name="Comstock L.E."/>
        </authorList>
    </citation>
    <scope>NUCLEOTIDE SEQUENCE [LARGE SCALE GENOMIC DNA]</scope>
    <source>
        <strain evidence="7 8">CL01T12C17</strain>
    </source>
</reference>
<evidence type="ECO:0000256" key="1">
    <source>
        <dbReference type="SAM" id="Phobius"/>
    </source>
</evidence>
<gene>
    <name evidence="7" type="ORF">EH214_00511</name>
    <name evidence="6" type="ORF">FYJ30_07235</name>
    <name evidence="2" type="ORF">GAS37_03160</name>
    <name evidence="4" type="ORF">KSX14_20095</name>
    <name evidence="3" type="ORF">KTG10_05510</name>
    <name evidence="5" type="ORF">L0N01_04665</name>
</gene>
<feature type="transmembrane region" description="Helical" evidence="1">
    <location>
        <begin position="201"/>
        <end position="223"/>
    </location>
</feature>
<dbReference type="Proteomes" id="UP000470332">
    <property type="component" value="Unassembled WGS sequence"/>
</dbReference>
<reference evidence="5" key="5">
    <citation type="submission" date="2022-01" db="EMBL/GenBank/DDBJ databases">
        <title>Collection of gut derived symbiotic bacterial strains cultured from healthy donors.</title>
        <authorList>
            <person name="Lin H."/>
            <person name="Kohout C."/>
            <person name="Waligurski E."/>
            <person name="Pamer E.G."/>
        </authorList>
    </citation>
    <scope>NUCLEOTIDE SEQUENCE</scope>
    <source>
        <strain evidence="5">DFI.6.72</strain>
    </source>
</reference>
<reference evidence="6 9" key="3">
    <citation type="submission" date="2019-09" db="EMBL/GenBank/DDBJ databases">
        <title>In-depth cultivation of the pig gut microbiome towards novel bacterial diversity and tailored functional studies.</title>
        <authorList>
            <person name="Wylensek D."/>
            <person name="Hitch T.C.A."/>
            <person name="Clavel T."/>
        </authorList>
    </citation>
    <scope>NUCLEOTIDE SEQUENCE [LARGE SCALE GENOMIC DNA]</scope>
    <source>
        <strain evidence="6 9">WCA-389-WT-3C</strain>
    </source>
</reference>
<feature type="transmembrane region" description="Helical" evidence="1">
    <location>
        <begin position="298"/>
        <end position="315"/>
    </location>
</feature>
<evidence type="ECO:0000313" key="8">
    <source>
        <dbReference type="Proteomes" id="UP000408523"/>
    </source>
</evidence>
<accession>A0A380Z8L7</accession>
<evidence type="ECO:0000313" key="9">
    <source>
        <dbReference type="Proteomes" id="UP000460950"/>
    </source>
</evidence>
<organism evidence="7 8">
    <name type="scientific">Phocaeicola vulgatus</name>
    <name type="common">Bacteroides vulgatus</name>
    <dbReference type="NCBI Taxonomy" id="821"/>
    <lineage>
        <taxon>Bacteria</taxon>
        <taxon>Pseudomonadati</taxon>
        <taxon>Bacteroidota</taxon>
        <taxon>Bacteroidia</taxon>
        <taxon>Bacteroidales</taxon>
        <taxon>Bacteroidaceae</taxon>
        <taxon>Phocaeicola</taxon>
    </lineage>
</organism>
<reference evidence="2 10" key="2">
    <citation type="journal article" date="2019" name="Nat. Med.">
        <title>A library of human gut bacterial isolates paired with longitudinal multiomics data enables mechanistic microbiome research.</title>
        <authorList>
            <person name="Poyet M."/>
            <person name="Groussin M."/>
            <person name="Gibbons S.M."/>
            <person name="Avila-Pacheco J."/>
            <person name="Jiang X."/>
            <person name="Kearney S.M."/>
            <person name="Perrotta A.R."/>
            <person name="Berdy B."/>
            <person name="Zhao S."/>
            <person name="Lieberman T.D."/>
            <person name="Swanson P.K."/>
            <person name="Smith M."/>
            <person name="Roesemann S."/>
            <person name="Alexander J.E."/>
            <person name="Rich S.A."/>
            <person name="Livny J."/>
            <person name="Vlamakis H."/>
            <person name="Clish C."/>
            <person name="Bullock K."/>
            <person name="Deik A."/>
            <person name="Scott J."/>
            <person name="Pierce K.A."/>
            <person name="Xavier R.J."/>
            <person name="Alm E.J."/>
        </authorList>
    </citation>
    <scope>NUCLEOTIDE SEQUENCE [LARGE SCALE GENOMIC DNA]</scope>
    <source>
        <strain evidence="2 10">BIOML-A9</strain>
    </source>
</reference>
<evidence type="ECO:0000313" key="5">
    <source>
        <dbReference type="EMBL" id="MCG4687900.1"/>
    </source>
</evidence>
<keyword evidence="1" id="KW-1133">Transmembrane helix</keyword>
<proteinExistence type="predicted"/>
<dbReference type="RefSeq" id="WP_100263197.1">
    <property type="nucleotide sequence ID" value="NZ_BAABYE010000001.1"/>
</dbReference>